<sequence length="280" mass="30174">MTKTMTKTMTAVTYRHYREQTIILLEGCRSLTAHGRLIMQPTETEELDLNIDKKSKITRYVVSSAMVANALAAPVAVFAADEARSPDALQAAVNELMEKAIMVGDDKGQLNLEGKLTRAQVAAILARSLNLNATLAPVSDFKDVSKDHWGLKYISVMDRLGVMTGSDGSFRPNAVLTREELAVILVRITQTSIVGKGGGLAVSDASEISSWAKPYVQAALEADLLSAPGGRFAPKSQVDRKEVALVTSAFINGDNFEAYKESVKALLDEGKKISNSDPSV</sequence>
<dbReference type="Pfam" id="PF00395">
    <property type="entry name" value="SLH"/>
    <property type="match status" value="2"/>
</dbReference>
<dbReference type="PROSITE" id="PS51272">
    <property type="entry name" value="SLH"/>
    <property type="match status" value="2"/>
</dbReference>
<proteinExistence type="predicted"/>
<protein>
    <submittedName>
        <fullName evidence="3">S-layer family protein</fullName>
    </submittedName>
</protein>
<keyword evidence="1" id="KW-0472">Membrane</keyword>
<keyword evidence="1" id="KW-1133">Transmembrane helix</keyword>
<name>A0A3D9KD87_9BACL</name>
<feature type="domain" description="SLH" evidence="2">
    <location>
        <begin position="137"/>
        <end position="199"/>
    </location>
</feature>
<feature type="transmembrane region" description="Helical" evidence="1">
    <location>
        <begin position="60"/>
        <end position="80"/>
    </location>
</feature>
<evidence type="ECO:0000256" key="1">
    <source>
        <dbReference type="SAM" id="Phobius"/>
    </source>
</evidence>
<keyword evidence="4" id="KW-1185">Reference proteome</keyword>
<gene>
    <name evidence="3" type="ORF">DFP98_107208</name>
</gene>
<evidence type="ECO:0000313" key="3">
    <source>
        <dbReference type="EMBL" id="RED84100.1"/>
    </source>
</evidence>
<dbReference type="InterPro" id="IPR001119">
    <property type="entry name" value="SLH_dom"/>
</dbReference>
<dbReference type="EMBL" id="QRDZ01000007">
    <property type="protein sequence ID" value="RED84100.1"/>
    <property type="molecule type" value="Genomic_DNA"/>
</dbReference>
<evidence type="ECO:0000313" key="4">
    <source>
        <dbReference type="Proteomes" id="UP000256977"/>
    </source>
</evidence>
<dbReference type="Proteomes" id="UP000256977">
    <property type="component" value="Unassembled WGS sequence"/>
</dbReference>
<organism evidence="3 4">
    <name type="scientific">Cohnella phaseoli</name>
    <dbReference type="NCBI Taxonomy" id="456490"/>
    <lineage>
        <taxon>Bacteria</taxon>
        <taxon>Bacillati</taxon>
        <taxon>Bacillota</taxon>
        <taxon>Bacilli</taxon>
        <taxon>Bacillales</taxon>
        <taxon>Paenibacillaceae</taxon>
        <taxon>Cohnella</taxon>
    </lineage>
</organism>
<accession>A0A3D9KD87</accession>
<dbReference type="InterPro" id="IPR051465">
    <property type="entry name" value="Cell_Envelope_Struct_Comp"/>
</dbReference>
<evidence type="ECO:0000259" key="2">
    <source>
        <dbReference type="PROSITE" id="PS51272"/>
    </source>
</evidence>
<dbReference type="OrthoDB" id="57539at2"/>
<dbReference type="AlphaFoldDB" id="A0A3D9KD87"/>
<keyword evidence="1" id="KW-0812">Transmembrane</keyword>
<dbReference type="PANTHER" id="PTHR43308">
    <property type="entry name" value="OUTER MEMBRANE PROTEIN ALPHA-RELATED"/>
    <property type="match status" value="1"/>
</dbReference>
<feature type="domain" description="SLH" evidence="2">
    <location>
        <begin position="76"/>
        <end position="136"/>
    </location>
</feature>
<dbReference type="PANTHER" id="PTHR43308:SF5">
    <property type="entry name" value="S-LAYER PROTEIN _ PEPTIDOGLYCAN ENDO-BETA-N-ACETYLGLUCOSAMINIDASE"/>
    <property type="match status" value="1"/>
</dbReference>
<reference evidence="3 4" key="1">
    <citation type="submission" date="2018-07" db="EMBL/GenBank/DDBJ databases">
        <title>Genomic Encyclopedia of Type Strains, Phase III (KMG-III): the genomes of soil and plant-associated and newly described type strains.</title>
        <authorList>
            <person name="Whitman W."/>
        </authorList>
    </citation>
    <scope>NUCLEOTIDE SEQUENCE [LARGE SCALE GENOMIC DNA]</scope>
    <source>
        <strain evidence="3 4">CECT 7287</strain>
    </source>
</reference>
<comment type="caution">
    <text evidence="3">The sequence shown here is derived from an EMBL/GenBank/DDBJ whole genome shotgun (WGS) entry which is preliminary data.</text>
</comment>